<keyword evidence="3" id="KW-1185">Reference proteome</keyword>
<protein>
    <submittedName>
        <fullName evidence="2">Alpha/beta hydrolase</fullName>
    </submittedName>
</protein>
<sequence length="287" mass="32048">MAKGWQQLHGRMARVDQCVYWQRLVRAEGDLTRPLLLLHGAGLSGAVCWGGLLPHLSRYRDVLIPDLRGAGRTVHPGGRDVPFSMADVVDDISELLDQQQIADMDIAGYSFGGLAAMLLKARLGERIHHMTLLEPALLERMDRALTIRVRDEYSAAARIIREGESPVEGVGHFLDLISPHRTRDSRVEEVAVRRLARRHEGFAHALDCVTAAISTTCRETLLSCQHDVISVVGGNSPQSMKDYHHHLAETRTGWSFHELPDTDHSLPFQKPRFLAGLIERRISADNP</sequence>
<accession>A0AA42CUE1</accession>
<dbReference type="PANTHER" id="PTHR43798">
    <property type="entry name" value="MONOACYLGLYCEROL LIPASE"/>
    <property type="match status" value="1"/>
</dbReference>
<name>A0AA42CUE1_9GAMM</name>
<evidence type="ECO:0000313" key="3">
    <source>
        <dbReference type="Proteomes" id="UP001165678"/>
    </source>
</evidence>
<dbReference type="AlphaFoldDB" id="A0AA42CUE1"/>
<dbReference type="InterPro" id="IPR029058">
    <property type="entry name" value="AB_hydrolase_fold"/>
</dbReference>
<evidence type="ECO:0000259" key="1">
    <source>
        <dbReference type="Pfam" id="PF12697"/>
    </source>
</evidence>
<dbReference type="GO" id="GO:0016020">
    <property type="term" value="C:membrane"/>
    <property type="evidence" value="ECO:0007669"/>
    <property type="project" value="TreeGrafter"/>
</dbReference>
<dbReference type="InterPro" id="IPR050266">
    <property type="entry name" value="AB_hydrolase_sf"/>
</dbReference>
<gene>
    <name evidence="2" type="ORF">OQ287_10055</name>
</gene>
<comment type="caution">
    <text evidence="2">The sequence shown here is derived from an EMBL/GenBank/DDBJ whole genome shotgun (WGS) entry which is preliminary data.</text>
</comment>
<keyword evidence="2" id="KW-0378">Hydrolase</keyword>
<feature type="domain" description="AB hydrolase-1" evidence="1">
    <location>
        <begin position="35"/>
        <end position="275"/>
    </location>
</feature>
<dbReference type="Proteomes" id="UP001165678">
    <property type="component" value="Unassembled WGS sequence"/>
</dbReference>
<dbReference type="InterPro" id="IPR000073">
    <property type="entry name" value="AB_hydrolase_1"/>
</dbReference>
<dbReference type="Gene3D" id="3.40.50.1820">
    <property type="entry name" value="alpha/beta hydrolase"/>
    <property type="match status" value="1"/>
</dbReference>
<dbReference type="SUPFAM" id="SSF53474">
    <property type="entry name" value="alpha/beta-Hydrolases"/>
    <property type="match status" value="1"/>
</dbReference>
<dbReference type="EMBL" id="JAPIVE010000003">
    <property type="protein sequence ID" value="MCX2524587.1"/>
    <property type="molecule type" value="Genomic_DNA"/>
</dbReference>
<reference evidence="2" key="1">
    <citation type="submission" date="2022-11" db="EMBL/GenBank/DDBJ databases">
        <title>Larsenimonas rhizosphaerae sp. nov., isolated from a tidal mudflat.</title>
        <authorList>
            <person name="Lee S.D."/>
            <person name="Kim I.S."/>
        </authorList>
    </citation>
    <scope>NUCLEOTIDE SEQUENCE</scope>
    <source>
        <strain evidence="2">GH2-1</strain>
    </source>
</reference>
<proteinExistence type="predicted"/>
<dbReference type="Pfam" id="PF12697">
    <property type="entry name" value="Abhydrolase_6"/>
    <property type="match status" value="1"/>
</dbReference>
<evidence type="ECO:0000313" key="2">
    <source>
        <dbReference type="EMBL" id="MCX2524587.1"/>
    </source>
</evidence>
<dbReference type="PANTHER" id="PTHR43798:SF33">
    <property type="entry name" value="HYDROLASE, PUTATIVE (AFU_ORTHOLOGUE AFUA_2G14860)-RELATED"/>
    <property type="match status" value="1"/>
</dbReference>
<dbReference type="GO" id="GO:0016787">
    <property type="term" value="F:hydrolase activity"/>
    <property type="evidence" value="ECO:0007669"/>
    <property type="project" value="UniProtKB-KW"/>
</dbReference>
<organism evidence="2 3">
    <name type="scientific">Larsenimonas rhizosphaerae</name>
    <dbReference type="NCBI Taxonomy" id="2944682"/>
    <lineage>
        <taxon>Bacteria</taxon>
        <taxon>Pseudomonadati</taxon>
        <taxon>Pseudomonadota</taxon>
        <taxon>Gammaproteobacteria</taxon>
        <taxon>Oceanospirillales</taxon>
        <taxon>Halomonadaceae</taxon>
        <taxon>Larsenimonas</taxon>
    </lineage>
</organism>
<dbReference type="RefSeq" id="WP_265896350.1">
    <property type="nucleotide sequence ID" value="NZ_JAPIVE010000003.1"/>
</dbReference>